<proteinExistence type="predicted"/>
<keyword evidence="1 4" id="KW-0808">Transferase</keyword>
<gene>
    <name evidence="5" type="primary">25500297</name>
    <name evidence="3" type="ordered locus">MTR_8g012750</name>
    <name evidence="4" type="ORF">MtrunA17_Chr8g0339641</name>
</gene>
<dbReference type="InterPro" id="IPR023213">
    <property type="entry name" value="CAT-like_dom_sf"/>
</dbReference>
<dbReference type="OrthoDB" id="1862401at2759"/>
<reference evidence="3 6" key="2">
    <citation type="journal article" date="2014" name="BMC Genomics">
        <title>An improved genome release (version Mt4.0) for the model legume Medicago truncatula.</title>
        <authorList>
            <person name="Tang H."/>
            <person name="Krishnakumar V."/>
            <person name="Bidwell S."/>
            <person name="Rosen B."/>
            <person name="Chan A."/>
            <person name="Zhou S."/>
            <person name="Gentzbittel L."/>
            <person name="Childs K.L."/>
            <person name="Yandell M."/>
            <person name="Gundlach H."/>
            <person name="Mayer K.F."/>
            <person name="Schwartz D.C."/>
            <person name="Town C.D."/>
        </authorList>
    </citation>
    <scope>GENOME REANNOTATION</scope>
    <source>
        <strain evidence="3">A17</strain>
        <strain evidence="5 6">cv. Jemalong A17</strain>
    </source>
</reference>
<dbReference type="STRING" id="3880.A0A072TKV3"/>
<organism evidence="3 6">
    <name type="scientific">Medicago truncatula</name>
    <name type="common">Barrel medic</name>
    <name type="synonym">Medicago tribuloides</name>
    <dbReference type="NCBI Taxonomy" id="3880"/>
    <lineage>
        <taxon>Eukaryota</taxon>
        <taxon>Viridiplantae</taxon>
        <taxon>Streptophyta</taxon>
        <taxon>Embryophyta</taxon>
        <taxon>Tracheophyta</taxon>
        <taxon>Spermatophyta</taxon>
        <taxon>Magnoliopsida</taxon>
        <taxon>eudicotyledons</taxon>
        <taxon>Gunneridae</taxon>
        <taxon>Pentapetalae</taxon>
        <taxon>rosids</taxon>
        <taxon>fabids</taxon>
        <taxon>Fabales</taxon>
        <taxon>Fabaceae</taxon>
        <taxon>Papilionoideae</taxon>
        <taxon>50 kb inversion clade</taxon>
        <taxon>NPAAA clade</taxon>
        <taxon>Hologalegina</taxon>
        <taxon>IRL clade</taxon>
        <taxon>Trifolieae</taxon>
        <taxon>Medicago</taxon>
    </lineage>
</organism>
<accession>A0A072TKV3</accession>
<evidence type="ECO:0000313" key="3">
    <source>
        <dbReference type="EMBL" id="KEH18149.1"/>
    </source>
</evidence>
<reference evidence="3 6" key="1">
    <citation type="journal article" date="2011" name="Nature">
        <title>The Medicago genome provides insight into the evolution of rhizobial symbioses.</title>
        <authorList>
            <person name="Young N.D."/>
            <person name="Debelle F."/>
            <person name="Oldroyd G.E."/>
            <person name="Geurts R."/>
            <person name="Cannon S.B."/>
            <person name="Udvardi M.K."/>
            <person name="Benedito V.A."/>
            <person name="Mayer K.F."/>
            <person name="Gouzy J."/>
            <person name="Schoof H."/>
            <person name="Van de Peer Y."/>
            <person name="Proost S."/>
            <person name="Cook D.R."/>
            <person name="Meyers B.C."/>
            <person name="Spannagl M."/>
            <person name="Cheung F."/>
            <person name="De Mita S."/>
            <person name="Krishnakumar V."/>
            <person name="Gundlach H."/>
            <person name="Zhou S."/>
            <person name="Mudge J."/>
            <person name="Bharti A.K."/>
            <person name="Murray J.D."/>
            <person name="Naoumkina M.A."/>
            <person name="Rosen B."/>
            <person name="Silverstein K.A."/>
            <person name="Tang H."/>
            <person name="Rombauts S."/>
            <person name="Zhao P.X."/>
            <person name="Zhou P."/>
            <person name="Barbe V."/>
            <person name="Bardou P."/>
            <person name="Bechner M."/>
            <person name="Bellec A."/>
            <person name="Berger A."/>
            <person name="Berges H."/>
            <person name="Bidwell S."/>
            <person name="Bisseling T."/>
            <person name="Choisne N."/>
            <person name="Couloux A."/>
            <person name="Denny R."/>
            <person name="Deshpande S."/>
            <person name="Dai X."/>
            <person name="Doyle J.J."/>
            <person name="Dudez A.M."/>
            <person name="Farmer A.D."/>
            <person name="Fouteau S."/>
            <person name="Franken C."/>
            <person name="Gibelin C."/>
            <person name="Gish J."/>
            <person name="Goldstein S."/>
            <person name="Gonzalez A.J."/>
            <person name="Green P.J."/>
            <person name="Hallab A."/>
            <person name="Hartog M."/>
            <person name="Hua A."/>
            <person name="Humphray S.J."/>
            <person name="Jeong D.H."/>
            <person name="Jing Y."/>
            <person name="Jocker A."/>
            <person name="Kenton S.M."/>
            <person name="Kim D.J."/>
            <person name="Klee K."/>
            <person name="Lai H."/>
            <person name="Lang C."/>
            <person name="Lin S."/>
            <person name="Macmil S.L."/>
            <person name="Magdelenat G."/>
            <person name="Matthews L."/>
            <person name="McCorrison J."/>
            <person name="Monaghan E.L."/>
            <person name="Mun J.H."/>
            <person name="Najar F.Z."/>
            <person name="Nicholson C."/>
            <person name="Noirot C."/>
            <person name="O'Bleness M."/>
            <person name="Paule C.R."/>
            <person name="Poulain J."/>
            <person name="Prion F."/>
            <person name="Qin B."/>
            <person name="Qu C."/>
            <person name="Retzel E.F."/>
            <person name="Riddle C."/>
            <person name="Sallet E."/>
            <person name="Samain S."/>
            <person name="Samson N."/>
            <person name="Sanders I."/>
            <person name="Saurat O."/>
            <person name="Scarpelli C."/>
            <person name="Schiex T."/>
            <person name="Segurens B."/>
            <person name="Severin A.J."/>
            <person name="Sherrier D.J."/>
            <person name="Shi R."/>
            <person name="Sims S."/>
            <person name="Singer S.R."/>
            <person name="Sinharoy S."/>
            <person name="Sterck L."/>
            <person name="Viollet A."/>
            <person name="Wang B.B."/>
            <person name="Wang K."/>
            <person name="Wang M."/>
            <person name="Wang X."/>
            <person name="Warfsmann J."/>
            <person name="Weissenbach J."/>
            <person name="White D.D."/>
            <person name="White J.D."/>
            <person name="Wiley G.B."/>
            <person name="Wincker P."/>
            <person name="Xing Y."/>
            <person name="Yang L."/>
            <person name="Yao Z."/>
            <person name="Ying F."/>
            <person name="Zhai J."/>
            <person name="Zhou L."/>
            <person name="Zuber A."/>
            <person name="Denarie J."/>
            <person name="Dixon R.A."/>
            <person name="May G.D."/>
            <person name="Schwartz D.C."/>
            <person name="Rogers J."/>
            <person name="Quetier F."/>
            <person name="Town C.D."/>
            <person name="Roe B.A."/>
        </authorList>
    </citation>
    <scope>NUCLEOTIDE SEQUENCE [LARGE SCALE GENOMIC DNA]</scope>
    <source>
        <strain evidence="3">A17</strain>
        <strain evidence="5 6">cv. Jemalong A17</strain>
    </source>
</reference>
<dbReference type="Proteomes" id="UP000002051">
    <property type="component" value="Chromosome 8"/>
</dbReference>
<dbReference type="Gramene" id="rna45035">
    <property type="protein sequence ID" value="RHN39044.1"/>
    <property type="gene ID" value="gene45035"/>
</dbReference>
<reference evidence="4" key="4">
    <citation type="journal article" date="2018" name="Nat. Plants">
        <title>Whole-genome landscape of Medicago truncatula symbiotic genes.</title>
        <authorList>
            <person name="Pecrix Y."/>
            <person name="Gamas P."/>
            <person name="Carrere S."/>
        </authorList>
    </citation>
    <scope>NUCLEOTIDE SEQUENCE</scope>
    <source>
        <tissue evidence="4">Leaves</tissue>
    </source>
</reference>
<reference evidence="5" key="3">
    <citation type="submission" date="2015-04" db="UniProtKB">
        <authorList>
            <consortium name="EnsemblPlants"/>
        </authorList>
    </citation>
    <scope>IDENTIFICATION</scope>
    <source>
        <strain evidence="5">cv. Jemalong A17</strain>
    </source>
</reference>
<dbReference type="Pfam" id="PF02458">
    <property type="entry name" value="Transferase"/>
    <property type="match status" value="1"/>
</dbReference>
<evidence type="ECO:0000313" key="5">
    <source>
        <dbReference type="EnsemblPlants" id="KEH18149"/>
    </source>
</evidence>
<dbReference type="EMBL" id="CM001224">
    <property type="protein sequence ID" value="KEH18149.1"/>
    <property type="molecule type" value="Genomic_DNA"/>
</dbReference>
<evidence type="ECO:0000313" key="6">
    <source>
        <dbReference type="Proteomes" id="UP000002051"/>
    </source>
</evidence>
<dbReference type="InterPro" id="IPR051504">
    <property type="entry name" value="Plant_metabolite_acyltrans"/>
</dbReference>
<sequence length="477" mass="53580">MAMRVIEKSEVAPPPGLVPSPTILPLTFLDIPWFCCRTIKRIFFYHFPHPTHHFLQTILPILKHSLSITLEHFFPYSSNLIIPSHSENVPPYIRYLNGDSLSFTIAESLANFNLLISDSSQDVKNLHPFFPNLPSPHTEHNDTRVVPLMAIQVTILPNSGFAICLTFNHIAGDGKSLHQFMKLWSYVSKTKTINNRLSLEHSLPLDLLPSHERDRVRDPKNLKLTYLQELKDVISKSTGHVQDSNNYVSKVRITLVLSHEQVLKLKKWVADHSCKETSLQKHMLSTFVVTCSLIWFCLIKSEKQRKGCCVFVDGDDLCYLVFHADCRDSPEISLPKNYFGNCLASKIVVVKRAELVGTNGIVAAANGIERKIRDFKSDNALLGPKWWTSDHSELSKPGKSVVGIAGSPKFDVYETDFGWGKPKKSDAVHLDSSSSISISLSDCRDGGGGIQVGLALEEIQMTNFSKIFQQQVDQICL</sequence>
<dbReference type="PANTHER" id="PTHR31625">
    <property type="match status" value="1"/>
</dbReference>
<dbReference type="EMBL" id="PSQE01000008">
    <property type="protein sequence ID" value="RHN39044.1"/>
    <property type="molecule type" value="Genomic_DNA"/>
</dbReference>
<dbReference type="EnsemblPlants" id="KEH18149">
    <property type="protein sequence ID" value="KEH18149"/>
    <property type="gene ID" value="MTR_8g012750"/>
</dbReference>
<keyword evidence="2 3" id="KW-0012">Acyltransferase</keyword>
<evidence type="ECO:0000256" key="1">
    <source>
        <dbReference type="ARBA" id="ARBA00022679"/>
    </source>
</evidence>
<dbReference type="Proteomes" id="UP000265566">
    <property type="component" value="Chromosome 8"/>
</dbReference>
<dbReference type="GO" id="GO:0016747">
    <property type="term" value="F:acyltransferase activity, transferring groups other than amino-acyl groups"/>
    <property type="evidence" value="ECO:0007669"/>
    <property type="project" value="UniProtKB-ARBA"/>
</dbReference>
<dbReference type="HOGENOM" id="CLU_014546_7_0_1"/>
<dbReference type="AlphaFoldDB" id="A0A072TKV3"/>
<dbReference type="KEGG" id="mtr:25500297"/>
<name>A0A072TKV3_MEDTR</name>
<protein>
    <submittedName>
        <fullName evidence="3">Anthocyanin 5-aromatic acyltransferase</fullName>
    </submittedName>
    <submittedName>
        <fullName evidence="4">Putative transferase</fullName>
    </submittedName>
</protein>
<dbReference type="Gene3D" id="3.30.559.10">
    <property type="entry name" value="Chloramphenicol acetyltransferase-like domain"/>
    <property type="match status" value="2"/>
</dbReference>
<evidence type="ECO:0000313" key="4">
    <source>
        <dbReference type="EMBL" id="RHN39044.1"/>
    </source>
</evidence>
<keyword evidence="6" id="KW-1185">Reference proteome</keyword>
<evidence type="ECO:0000256" key="2">
    <source>
        <dbReference type="ARBA" id="ARBA00023315"/>
    </source>
</evidence>